<feature type="compositionally biased region" description="Basic and acidic residues" evidence="1">
    <location>
        <begin position="59"/>
        <end position="69"/>
    </location>
</feature>
<sequence length="298" mass="31953">MSSTPFRAFEFLPTSPMDASPSPGTSAVPPSESEEKSQDGDDPSSSPSAPSEVPILPNDGDHARAHEDTTAAMPEDAPPLHPENNINNNNNNDVFMNRLLSFQAIAARRRSLLEENEQKQSVTQERIRILREQMTTAVRQSADARLALAQTESNLAANVTKTATTSMRQAAKLLALCSKIGAGSATTATAADTPTTTTTTTAAQLAQTFQRWCELHASVHACKEQAANKESRIGAARRLADSAMLQATCVQEELEEACIAATRIEAAATRCAAMSARAYCLEQETEMLTSRAAALRHP</sequence>
<comment type="caution">
    <text evidence="2">The sequence shown here is derived from an EMBL/GenBank/DDBJ whole genome shotgun (WGS) entry which is preliminary data.</text>
</comment>
<gene>
    <name evidence="2" type="ORF">PPROV_001092000</name>
</gene>
<evidence type="ECO:0000313" key="2">
    <source>
        <dbReference type="EMBL" id="GHP12192.1"/>
    </source>
</evidence>
<dbReference type="AlphaFoldDB" id="A0A830HY64"/>
<evidence type="ECO:0000313" key="3">
    <source>
        <dbReference type="Proteomes" id="UP000660262"/>
    </source>
</evidence>
<dbReference type="Proteomes" id="UP000660262">
    <property type="component" value="Unassembled WGS sequence"/>
</dbReference>
<proteinExistence type="predicted"/>
<dbReference type="EMBL" id="BNJQ01000039">
    <property type="protein sequence ID" value="GHP12192.1"/>
    <property type="molecule type" value="Genomic_DNA"/>
</dbReference>
<feature type="region of interest" description="Disordered" evidence="1">
    <location>
        <begin position="1"/>
        <end position="90"/>
    </location>
</feature>
<organism evidence="2 3">
    <name type="scientific">Pycnococcus provasolii</name>
    <dbReference type="NCBI Taxonomy" id="41880"/>
    <lineage>
        <taxon>Eukaryota</taxon>
        <taxon>Viridiplantae</taxon>
        <taxon>Chlorophyta</taxon>
        <taxon>Pseudoscourfieldiophyceae</taxon>
        <taxon>Pseudoscourfieldiales</taxon>
        <taxon>Pycnococcaceae</taxon>
        <taxon>Pycnococcus</taxon>
    </lineage>
</organism>
<protein>
    <submittedName>
        <fullName evidence="2">Uncharacterized protein</fullName>
    </submittedName>
</protein>
<evidence type="ECO:0000256" key="1">
    <source>
        <dbReference type="SAM" id="MobiDB-lite"/>
    </source>
</evidence>
<accession>A0A830HY64</accession>
<name>A0A830HY64_9CHLO</name>
<keyword evidence="3" id="KW-1185">Reference proteome</keyword>
<reference evidence="2" key="1">
    <citation type="submission" date="2020-10" db="EMBL/GenBank/DDBJ databases">
        <title>Unveiling of a novel bifunctional photoreceptor, Dualchrome1, isolated from a cosmopolitan green alga.</title>
        <authorList>
            <person name="Suzuki S."/>
            <person name="Kawachi M."/>
        </authorList>
    </citation>
    <scope>NUCLEOTIDE SEQUENCE</scope>
    <source>
        <strain evidence="2">NIES 2893</strain>
    </source>
</reference>